<feature type="repeat" description="TPR" evidence="1">
    <location>
        <begin position="710"/>
        <end position="743"/>
    </location>
</feature>
<gene>
    <name evidence="2" type="ORF">Voc01_080790</name>
</gene>
<dbReference type="Gene3D" id="1.25.40.10">
    <property type="entry name" value="Tetratricopeptide repeat domain"/>
    <property type="match status" value="1"/>
</dbReference>
<evidence type="ECO:0008006" key="4">
    <source>
        <dbReference type="Google" id="ProtNLM"/>
    </source>
</evidence>
<evidence type="ECO:0000313" key="2">
    <source>
        <dbReference type="EMBL" id="GIJ73162.1"/>
    </source>
</evidence>
<comment type="caution">
    <text evidence="2">The sequence shown here is derived from an EMBL/GenBank/DDBJ whole genome shotgun (WGS) entry which is preliminary data.</text>
</comment>
<dbReference type="PANTHER" id="PTHR47691:SF3">
    <property type="entry name" value="HTH-TYPE TRANSCRIPTIONAL REGULATOR RV0890C-RELATED"/>
    <property type="match status" value="1"/>
</dbReference>
<keyword evidence="3" id="KW-1185">Reference proteome</keyword>
<keyword evidence="1" id="KW-0802">TPR repeat</keyword>
<sequence>MDATIPDPGTAVTVDELTGHLRALKVWAGDPSFTVICARINRAAGVTVRRGTVVDCFKAGRRRLDAELLTSIVRALHDDPGYVAQWQQALRVVGRRATAASQVRVMDALPRDLAEFTGRHAQIERVVAASEGAAGLVVAIEGMAGAGKTQFAVHLGHLLARRQPFATVLFVNLRGFHPDPHQPPADPGAVLEGFLRLLGVPAHRIPLGLAERSVAFRTRLAGTRALVVLDDAADLEQVRPLVAAVPGVVTLVTGRRRLAGLPAVNVAVDVFTVDEAREYLARANPDVAAGADPAAVARIVQRCGGLALALSLVTGHMRRAPEWTLTDHADRLDRRHDTRRLDSDVETALALSYQHLSPERRRLLRLLALHPGPDIDRYAAAAMAGTDPDTAGTILDHLVHDHLLRPAAPDRFLLHDLVRAFVLERGVDEDSETARHDASTRLFDYYLRAGTAAMRHLHPTDVHLRPPLDPPVMPTPPFDDVLAARAWLDVERPAIVAATGVAAGHGWPRHAVDLSTVFYRYLVDFPSDALEAHTAAREAARHAGDAVGEAYALLGSGAARCEQGHDAEGATDVRRALTLFQAYGDRLGQARAQANLGIIACWREDFATGLTYMKRALTVFERAGNEPGATNTLNSIGYINIRLGRPADALAPLEEALRRYRDTRHVSGETRSLTNLGAAECDLGRYDSAARHLERAVDLSGRTGNPIIEANALEGLGVLHARLGRYERAVAALDRALHLFRAVANQPGEARTLNSLGDIALAQGTPETAIVRFTAALDTATDVHCRDQNTRARAGLDAAVTAAGRP</sequence>
<dbReference type="PANTHER" id="PTHR47691">
    <property type="entry name" value="REGULATOR-RELATED"/>
    <property type="match status" value="1"/>
</dbReference>
<dbReference type="AlphaFoldDB" id="A0A8J4A209"/>
<dbReference type="Pfam" id="PF13374">
    <property type="entry name" value="TPR_10"/>
    <property type="match status" value="1"/>
</dbReference>
<dbReference type="SUPFAM" id="SSF52540">
    <property type="entry name" value="P-loop containing nucleoside triphosphate hydrolases"/>
    <property type="match status" value="1"/>
</dbReference>
<dbReference type="InterPro" id="IPR019734">
    <property type="entry name" value="TPR_rpt"/>
</dbReference>
<dbReference type="Pfam" id="PF13424">
    <property type="entry name" value="TPR_12"/>
    <property type="match status" value="2"/>
</dbReference>
<dbReference type="SMART" id="SM00028">
    <property type="entry name" value="TPR"/>
    <property type="match status" value="6"/>
</dbReference>
<dbReference type="Proteomes" id="UP000635606">
    <property type="component" value="Unassembled WGS sequence"/>
</dbReference>
<proteinExistence type="predicted"/>
<evidence type="ECO:0000313" key="3">
    <source>
        <dbReference type="Proteomes" id="UP000635606"/>
    </source>
</evidence>
<dbReference type="SUPFAM" id="SSF48452">
    <property type="entry name" value="TPR-like"/>
    <property type="match status" value="2"/>
</dbReference>
<evidence type="ECO:0000256" key="1">
    <source>
        <dbReference type="PROSITE-ProRule" id="PRU00339"/>
    </source>
</evidence>
<dbReference type="Gene3D" id="3.40.50.300">
    <property type="entry name" value="P-loop containing nucleotide triphosphate hydrolases"/>
    <property type="match status" value="1"/>
</dbReference>
<dbReference type="PRINTS" id="PR00364">
    <property type="entry name" value="DISEASERSIST"/>
</dbReference>
<dbReference type="InterPro" id="IPR027417">
    <property type="entry name" value="P-loop_NTPase"/>
</dbReference>
<feature type="repeat" description="TPR" evidence="1">
    <location>
        <begin position="670"/>
        <end position="703"/>
    </location>
</feature>
<name>A0A8J4A209_9ACTN</name>
<dbReference type="PROSITE" id="PS50005">
    <property type="entry name" value="TPR"/>
    <property type="match status" value="2"/>
</dbReference>
<protein>
    <recommendedName>
        <fullName evidence="4">NB-ARC domain protein</fullName>
    </recommendedName>
</protein>
<dbReference type="EMBL" id="BOPH01000110">
    <property type="protein sequence ID" value="GIJ73162.1"/>
    <property type="molecule type" value="Genomic_DNA"/>
</dbReference>
<reference evidence="2" key="1">
    <citation type="submission" date="2021-01" db="EMBL/GenBank/DDBJ databases">
        <title>Whole genome shotgun sequence of Virgisporangium ochraceum NBRC 16418.</title>
        <authorList>
            <person name="Komaki H."/>
            <person name="Tamura T."/>
        </authorList>
    </citation>
    <scope>NUCLEOTIDE SEQUENCE</scope>
    <source>
        <strain evidence="2">NBRC 16418</strain>
    </source>
</reference>
<accession>A0A8J4A209</accession>
<organism evidence="2 3">
    <name type="scientific">Virgisporangium ochraceum</name>
    <dbReference type="NCBI Taxonomy" id="65505"/>
    <lineage>
        <taxon>Bacteria</taxon>
        <taxon>Bacillati</taxon>
        <taxon>Actinomycetota</taxon>
        <taxon>Actinomycetes</taxon>
        <taxon>Micromonosporales</taxon>
        <taxon>Micromonosporaceae</taxon>
        <taxon>Virgisporangium</taxon>
    </lineage>
</organism>
<dbReference type="RefSeq" id="WP_203932993.1">
    <property type="nucleotide sequence ID" value="NZ_BOPH01000110.1"/>
</dbReference>
<dbReference type="InterPro" id="IPR011990">
    <property type="entry name" value="TPR-like_helical_dom_sf"/>
</dbReference>